<evidence type="ECO:0000313" key="3">
    <source>
        <dbReference type="Proteomes" id="UP001319060"/>
    </source>
</evidence>
<feature type="compositionally biased region" description="Basic and acidic residues" evidence="1">
    <location>
        <begin position="11"/>
        <end position="25"/>
    </location>
</feature>
<gene>
    <name evidence="2" type="ORF">JYA64_09530</name>
</gene>
<feature type="region of interest" description="Disordered" evidence="1">
    <location>
        <begin position="41"/>
        <end position="60"/>
    </location>
</feature>
<reference evidence="2 3" key="1">
    <citation type="submission" date="2021-01" db="EMBL/GenBank/DDBJ databases">
        <title>Genome Sequencing of Type Strains.</title>
        <authorList>
            <person name="Lemaire J.F."/>
            <person name="Inderbitzin P."/>
            <person name="Collins S.B."/>
            <person name="Wespe N."/>
            <person name="Knight-Connoni V."/>
        </authorList>
    </citation>
    <scope>NUCLEOTIDE SEQUENCE [LARGE SCALE GENOMIC DNA]</scope>
    <source>
        <strain evidence="2 3">DSM 14730</strain>
    </source>
</reference>
<dbReference type="Proteomes" id="UP001319060">
    <property type="component" value="Unassembled WGS sequence"/>
</dbReference>
<proteinExistence type="predicted"/>
<accession>A0ABS2ZBF2</accession>
<evidence type="ECO:0008006" key="4">
    <source>
        <dbReference type="Google" id="ProtNLM"/>
    </source>
</evidence>
<feature type="compositionally biased region" description="Basic residues" evidence="1">
    <location>
        <begin position="41"/>
        <end position="57"/>
    </location>
</feature>
<feature type="compositionally biased region" description="Basic residues" evidence="1">
    <location>
        <begin position="1"/>
        <end position="10"/>
    </location>
</feature>
<evidence type="ECO:0000313" key="2">
    <source>
        <dbReference type="EMBL" id="MBN3545534.1"/>
    </source>
</evidence>
<keyword evidence="3" id="KW-1185">Reference proteome</keyword>
<feature type="region of interest" description="Disordered" evidence="1">
    <location>
        <begin position="1"/>
        <end position="26"/>
    </location>
</feature>
<protein>
    <recommendedName>
        <fullName evidence="4">DUF3941 domain-containing protein</fullName>
    </recommendedName>
</protein>
<name>A0ABS2ZBF2_9BACL</name>
<organism evidence="2 3">
    <name type="scientific">Fictibacillus barbaricus</name>
    <dbReference type="NCBI Taxonomy" id="182136"/>
    <lineage>
        <taxon>Bacteria</taxon>
        <taxon>Bacillati</taxon>
        <taxon>Bacillota</taxon>
        <taxon>Bacilli</taxon>
        <taxon>Bacillales</taxon>
        <taxon>Fictibacillaceae</taxon>
        <taxon>Fictibacillus</taxon>
    </lineage>
</organism>
<evidence type="ECO:0000256" key="1">
    <source>
        <dbReference type="SAM" id="MobiDB-lite"/>
    </source>
</evidence>
<dbReference type="RefSeq" id="WP_188402410.1">
    <property type="nucleotide sequence ID" value="NZ_BMCE01000002.1"/>
</dbReference>
<comment type="caution">
    <text evidence="2">The sequence shown here is derived from an EMBL/GenBank/DDBJ whole genome shotgun (WGS) entry which is preliminary data.</text>
</comment>
<sequence length="83" mass="9755">MAKTRSKKWREKMIREGKRNPHADRSTYAAAEMYKIMATKKTKTKKDKMNQNKHKGRLSYARYSDGSNRSFFMVCATSTKIPF</sequence>
<dbReference type="EMBL" id="JAFHKS010000043">
    <property type="protein sequence ID" value="MBN3545534.1"/>
    <property type="molecule type" value="Genomic_DNA"/>
</dbReference>